<evidence type="ECO:0000256" key="1">
    <source>
        <dbReference type="ARBA" id="ARBA00034117"/>
    </source>
</evidence>
<evidence type="ECO:0000313" key="4">
    <source>
        <dbReference type="Proteomes" id="UP000281813"/>
    </source>
</evidence>
<dbReference type="RefSeq" id="WP_121129737.1">
    <property type="nucleotide sequence ID" value="NZ_JBHUFK010000033.1"/>
</dbReference>
<protein>
    <recommendedName>
        <fullName evidence="2">LXG domain-containing protein</fullName>
    </recommendedName>
</protein>
<dbReference type="OrthoDB" id="2991630at2"/>
<reference evidence="3 4" key="1">
    <citation type="journal article" date="2015" name="Antonie Van Leeuwenhoek">
        <title>Oceanobacillus bengalensis sp. nov., a bacterium isolated from seawater of the Bay of Bengal.</title>
        <authorList>
            <person name="Yongchang O."/>
            <person name="Xiang W."/>
            <person name="Wang G."/>
        </authorList>
    </citation>
    <scope>NUCLEOTIDE SEQUENCE [LARGE SCALE GENOMIC DNA]</scope>
    <source>
        <strain evidence="3 4">MCCC 1K00260</strain>
    </source>
</reference>
<comment type="caution">
    <text evidence="3">The sequence shown here is derived from an EMBL/GenBank/DDBJ whole genome shotgun (WGS) entry which is preliminary data.</text>
</comment>
<dbReference type="PROSITE" id="PS51756">
    <property type="entry name" value="LXG"/>
    <property type="match status" value="1"/>
</dbReference>
<dbReference type="AlphaFoldDB" id="A0A494Z3G6"/>
<accession>A0A494Z3G6</accession>
<keyword evidence="4" id="KW-1185">Reference proteome</keyword>
<name>A0A494Z3G6_9BACI</name>
<gene>
    <name evidence="3" type="ORF">D8M05_06210</name>
</gene>
<sequence length="472" mass="50706">MPRLVNEELSELNEKLKTYKEELSTAVYEQYKTALVLSNTNNLRGNTGDSLKNYINLVHINLTQKIINIASELTEAMNLMEQEFINYENNKSGIVGSGTLGDVKESVQDARNKFDDLHARSGSLLSKASEFIATTSLPVGMVNSSYSSVIRKVNDTKTGLEERDSKVSADLRSVKDRIESLKQQIYDITNGYHGDNGIDYSKVSNIQSEAWYSNEGKAAFNQMLEDDPFRNDAGHASVWEDQWVTGHNQDIFIAADASALSATGSTTVSDGNTRYEGNASALNGTTHGQLTEYATLDGSASILGANGHLEFGDDGLDLSGDVNLAKVEASGMIGNKIFNGHVNASADAFTANGSFVVKPPDDKGDYNYNIGGRVSGASAQVDAGITLLGADALSGEVEENSTGLKEKKSLLGADVSASIGFQAGAEAELSQSTVFESEYLDVEANTVKVDLSLVVGVKLSLSFPTVDLKWPW</sequence>
<dbReference type="EMBL" id="RBZO01000007">
    <property type="protein sequence ID" value="RKQ16844.1"/>
    <property type="molecule type" value="Genomic_DNA"/>
</dbReference>
<organism evidence="3 4">
    <name type="scientific">Oceanobacillus bengalensis</name>
    <dbReference type="NCBI Taxonomy" id="1435466"/>
    <lineage>
        <taxon>Bacteria</taxon>
        <taxon>Bacillati</taxon>
        <taxon>Bacillota</taxon>
        <taxon>Bacilli</taxon>
        <taxon>Bacillales</taxon>
        <taxon>Bacillaceae</taxon>
        <taxon>Oceanobacillus</taxon>
    </lineage>
</organism>
<dbReference type="Pfam" id="PF04740">
    <property type="entry name" value="LXG"/>
    <property type="match status" value="1"/>
</dbReference>
<comment type="similarity">
    <text evidence="1">In the N-terminal section; belongs to the LXG family.</text>
</comment>
<evidence type="ECO:0000313" key="3">
    <source>
        <dbReference type="EMBL" id="RKQ16844.1"/>
    </source>
</evidence>
<feature type="domain" description="LXG" evidence="2">
    <location>
        <begin position="1"/>
        <end position="237"/>
    </location>
</feature>
<dbReference type="Proteomes" id="UP000281813">
    <property type="component" value="Unassembled WGS sequence"/>
</dbReference>
<evidence type="ECO:0000259" key="2">
    <source>
        <dbReference type="PROSITE" id="PS51756"/>
    </source>
</evidence>
<dbReference type="InterPro" id="IPR006829">
    <property type="entry name" value="LXG_dom"/>
</dbReference>
<proteinExistence type="inferred from homology"/>